<dbReference type="InterPro" id="IPR013642">
    <property type="entry name" value="CLCA_N"/>
</dbReference>
<dbReference type="WBParaSite" id="maker-uti_cns_0000806-snap-gene-1.7-mRNA-1">
    <property type="protein sequence ID" value="maker-uti_cns_0000806-snap-gene-1.7-mRNA-1"/>
    <property type="gene ID" value="maker-uti_cns_0000806-snap-gene-1.7"/>
</dbReference>
<accession>A0A1I8G4H7</accession>
<dbReference type="PANTHER" id="PTHR10579">
    <property type="entry name" value="CALCIUM-ACTIVATED CHLORIDE CHANNEL REGULATOR"/>
    <property type="match status" value="1"/>
</dbReference>
<dbReference type="Proteomes" id="UP000095280">
    <property type="component" value="Unplaced"/>
</dbReference>
<dbReference type="AlphaFoldDB" id="A0A1I8G4H7"/>
<dbReference type="SUPFAM" id="SSF53300">
    <property type="entry name" value="vWA-like"/>
    <property type="match status" value="1"/>
</dbReference>
<dbReference type="PROSITE" id="PS50234">
    <property type="entry name" value="VWFA"/>
    <property type="match status" value="1"/>
</dbReference>
<evidence type="ECO:0000313" key="3">
    <source>
        <dbReference type="WBParaSite" id="maker-uti_cns_0000806-snap-gene-1.7-mRNA-1"/>
    </source>
</evidence>
<reference evidence="3" key="1">
    <citation type="submission" date="2016-11" db="UniProtKB">
        <authorList>
            <consortium name="WormBaseParasite"/>
        </authorList>
    </citation>
    <scope>IDENTIFICATION</scope>
</reference>
<keyword evidence="2" id="KW-1185">Reference proteome</keyword>
<feature type="domain" description="VWFA" evidence="1">
    <location>
        <begin position="261"/>
        <end position="350"/>
    </location>
</feature>
<proteinExistence type="predicted"/>
<dbReference type="Pfam" id="PF08434">
    <property type="entry name" value="CLCA"/>
    <property type="match status" value="1"/>
</dbReference>
<name>A0A1I8G4H7_9PLAT</name>
<dbReference type="CDD" id="cd00198">
    <property type="entry name" value="vWFA"/>
    <property type="match status" value="1"/>
</dbReference>
<dbReference type="PANTHER" id="PTHR10579:SF177">
    <property type="entry name" value="CALCIUM-ACTIVATED CHLORIDE CHANNEL REGULATOR 4-LIKE PROTEIN"/>
    <property type="match status" value="1"/>
</dbReference>
<protein>
    <submittedName>
        <fullName evidence="3">VWFA domain-containing protein</fullName>
    </submittedName>
</protein>
<dbReference type="InterPro" id="IPR002035">
    <property type="entry name" value="VWF_A"/>
</dbReference>
<dbReference type="Pfam" id="PF13519">
    <property type="entry name" value="VWA_2"/>
    <property type="match status" value="1"/>
</dbReference>
<evidence type="ECO:0000313" key="2">
    <source>
        <dbReference type="Proteomes" id="UP000095280"/>
    </source>
</evidence>
<dbReference type="Gene3D" id="3.40.50.410">
    <property type="entry name" value="von Willebrand factor, type A domain"/>
    <property type="match status" value="1"/>
</dbReference>
<dbReference type="InterPro" id="IPR036465">
    <property type="entry name" value="vWFA_dom_sf"/>
</dbReference>
<dbReference type="InterPro" id="IPR051266">
    <property type="entry name" value="CLCR"/>
</dbReference>
<organism evidence="2 3">
    <name type="scientific">Macrostomum lignano</name>
    <dbReference type="NCBI Taxonomy" id="282301"/>
    <lineage>
        <taxon>Eukaryota</taxon>
        <taxon>Metazoa</taxon>
        <taxon>Spiralia</taxon>
        <taxon>Lophotrochozoa</taxon>
        <taxon>Platyhelminthes</taxon>
        <taxon>Rhabditophora</taxon>
        <taxon>Macrostomorpha</taxon>
        <taxon>Macrostomida</taxon>
        <taxon>Macrostomidae</taxon>
        <taxon>Macrostomum</taxon>
    </lineage>
</organism>
<sequence>KGFNDASRLLQNLTAAVGRPMRLGSASVLVSARLGRELRTAGLRVGDARWQRRNRADFVVTHEVDADTEGSVAMETGCGKPGKKVVMQDASFMNDSNSIVHRKVALFFSQYRWGLLSEQPVGSPIETGPDGELRVSACSAELRVRLAAADGSSTCEFDVNSRRTSRGCAPKLSESQPDGPLASFMFAPFHRAVNRFCDARSKEPQLQHNGMVDSLMNRQCDGLSAAEVLRNHRDFWGTPDGTRPAPGDISFDVVAEKSNRRVVVVMDTSGSMSRGNRLTMMKSAVSQFLMEILEDGSECALISFTNGHQLLSGFTKIRSREDRENLSRLVEALNASGSTCIAGAVRAAAS</sequence>
<evidence type="ECO:0000259" key="1">
    <source>
        <dbReference type="PROSITE" id="PS50234"/>
    </source>
</evidence>